<evidence type="ECO:0000313" key="8">
    <source>
        <dbReference type="EMBL" id="KAG7527585.1"/>
    </source>
</evidence>
<accession>A0A8K0JEK2</accession>
<dbReference type="GO" id="GO:0005975">
    <property type="term" value="P:carbohydrate metabolic process"/>
    <property type="evidence" value="ECO:0007669"/>
    <property type="project" value="InterPro"/>
</dbReference>
<dbReference type="Proteomes" id="UP000812966">
    <property type="component" value="Unassembled WGS sequence"/>
</dbReference>
<evidence type="ECO:0000259" key="7">
    <source>
        <dbReference type="Pfam" id="PF17851"/>
    </source>
</evidence>
<dbReference type="InterPro" id="IPR006710">
    <property type="entry name" value="Glyco_hydro_43"/>
</dbReference>
<evidence type="ECO:0000256" key="5">
    <source>
        <dbReference type="PIRSR" id="PIRSR606710-2"/>
    </source>
</evidence>
<keyword evidence="2 6" id="KW-0378">Hydrolase</keyword>
<feature type="active site" description="Proton donor" evidence="4">
    <location>
        <position position="199"/>
    </location>
</feature>
<gene>
    <name evidence="8" type="ORF">FFLO_06791</name>
</gene>
<protein>
    <recommendedName>
        <fullName evidence="7">Beta-xylosidase C-terminal Concanavalin A-like domain-containing protein</fullName>
    </recommendedName>
</protein>
<feature type="active site" description="Proton acceptor" evidence="4">
    <location>
        <position position="17"/>
    </location>
</feature>
<dbReference type="SUPFAM" id="SSF49899">
    <property type="entry name" value="Concanavalin A-like lectins/glucanases"/>
    <property type="match status" value="1"/>
</dbReference>
<dbReference type="PANTHER" id="PTHR42812">
    <property type="entry name" value="BETA-XYLOSIDASE"/>
    <property type="match status" value="1"/>
</dbReference>
<dbReference type="PANTHER" id="PTHR42812:SF16">
    <property type="entry name" value="HYDROLASE, PUTATIVE (AFU_ORTHOLOGUE AFUA_7G06110)-RELATED"/>
    <property type="match status" value="1"/>
</dbReference>
<dbReference type="GO" id="GO:0004553">
    <property type="term" value="F:hydrolase activity, hydrolyzing O-glycosyl compounds"/>
    <property type="evidence" value="ECO:0007669"/>
    <property type="project" value="InterPro"/>
</dbReference>
<dbReference type="Gene3D" id="2.115.10.20">
    <property type="entry name" value="Glycosyl hydrolase domain, family 43"/>
    <property type="match status" value="1"/>
</dbReference>
<feature type="domain" description="Beta-xylosidase C-terminal Concanavalin A-like" evidence="7">
    <location>
        <begin position="338"/>
        <end position="539"/>
    </location>
</feature>
<comment type="similarity">
    <text evidence="1 6">Belongs to the glycosyl hydrolase 43 family.</text>
</comment>
<comment type="caution">
    <text evidence="8">The sequence shown here is derived from an EMBL/GenBank/DDBJ whole genome shotgun (WGS) entry which is preliminary data.</text>
</comment>
<evidence type="ECO:0000313" key="9">
    <source>
        <dbReference type="Proteomes" id="UP000812966"/>
    </source>
</evidence>
<organism evidence="8 9">
    <name type="scientific">Filobasidium floriforme</name>
    <dbReference type="NCBI Taxonomy" id="5210"/>
    <lineage>
        <taxon>Eukaryota</taxon>
        <taxon>Fungi</taxon>
        <taxon>Dikarya</taxon>
        <taxon>Basidiomycota</taxon>
        <taxon>Agaricomycotina</taxon>
        <taxon>Tremellomycetes</taxon>
        <taxon>Filobasidiales</taxon>
        <taxon>Filobasidiaceae</taxon>
        <taxon>Filobasidium</taxon>
    </lineage>
</organism>
<dbReference type="Gene3D" id="2.60.120.200">
    <property type="match status" value="1"/>
</dbReference>
<dbReference type="Pfam" id="PF04616">
    <property type="entry name" value="Glyco_hydro_43"/>
    <property type="match status" value="1"/>
</dbReference>
<dbReference type="Pfam" id="PF17851">
    <property type="entry name" value="GH43_C2"/>
    <property type="match status" value="1"/>
</dbReference>
<dbReference type="EMBL" id="JABELV010000261">
    <property type="protein sequence ID" value="KAG7527585.1"/>
    <property type="molecule type" value="Genomic_DNA"/>
</dbReference>
<keyword evidence="9" id="KW-1185">Reference proteome</keyword>
<dbReference type="InterPro" id="IPR041542">
    <property type="entry name" value="GH43_C2"/>
</dbReference>
<name>A0A8K0JEK2_9TREE</name>
<evidence type="ECO:0000256" key="2">
    <source>
        <dbReference type="ARBA" id="ARBA00022801"/>
    </source>
</evidence>
<keyword evidence="3 6" id="KW-0326">Glycosidase</keyword>
<dbReference type="SUPFAM" id="SSF75005">
    <property type="entry name" value="Arabinanase/levansucrase/invertase"/>
    <property type="match status" value="1"/>
</dbReference>
<evidence type="ECO:0000256" key="3">
    <source>
        <dbReference type="ARBA" id="ARBA00023295"/>
    </source>
</evidence>
<dbReference type="InterPro" id="IPR013320">
    <property type="entry name" value="ConA-like_dom_sf"/>
</dbReference>
<dbReference type="AlphaFoldDB" id="A0A8K0JEK2"/>
<sequence>MSPKTYRNPIIPGFNPDPSIVRVGKDYFVATSTFEYFPGVPIYHSVDLVNWTLIGHALSRPSQLDMRTTEPSGGIFAPTLRYHEKRKRFYMTTSVVHNLAWGRPDEHVEPRGFYVWTDDIFQEARWSEPVYFDTLGFDQDLFFDDDGKVYLSTTFKTPFNGDPFEYMAVYASEIDLDTGRNLTRPVLLRRPLPGVISAEGSHIVKKDGWYYLFTADNGTFDGHQEWVSRSKSPLGPYAPGDHNPIVFNDQDMHVRATGHMDVVQDTEGGWWGVMLAVRPQTGPDGKLRGSQLGRETFLVPIEWPTGGWPVLNDNKPVSTKGLTLGRSMADQRLEREWRDDFDKETLSLGWYHIRTPLKQDWSLTHRPGWLTLFGNPYTIDKQECPTALFRKQTAFSGTWITELDFCPSQHGDEAGTTVYYSMYAFMAIGIRKSDHPEVGRYVFLRWVDPDTSERKEKRHDLDGLEAVQFRIEAKPESYTFSFKVAKDASWTEVGMLPMRVLMEQSARESVFTGTHLGIYAQGWGSTSCLQPASFSFASFTENDEL</sequence>
<evidence type="ECO:0000256" key="1">
    <source>
        <dbReference type="ARBA" id="ARBA00009865"/>
    </source>
</evidence>
<proteinExistence type="inferred from homology"/>
<dbReference type="OrthoDB" id="2139957at2759"/>
<evidence type="ECO:0000256" key="6">
    <source>
        <dbReference type="RuleBase" id="RU361187"/>
    </source>
</evidence>
<evidence type="ECO:0000256" key="4">
    <source>
        <dbReference type="PIRSR" id="PIRSR606710-1"/>
    </source>
</evidence>
<dbReference type="CDD" id="cd18617">
    <property type="entry name" value="GH43_XynB-like"/>
    <property type="match status" value="1"/>
</dbReference>
<dbReference type="InterPro" id="IPR051795">
    <property type="entry name" value="Glycosyl_Hydrlase_43"/>
</dbReference>
<reference evidence="8" key="1">
    <citation type="submission" date="2020-04" db="EMBL/GenBank/DDBJ databases">
        <title>Analysis of mating type loci in Filobasidium floriforme.</title>
        <authorList>
            <person name="Nowrousian M."/>
        </authorList>
    </citation>
    <scope>NUCLEOTIDE SEQUENCE</scope>
    <source>
        <strain evidence="8">CBS 6242</strain>
    </source>
</reference>
<dbReference type="InterPro" id="IPR023296">
    <property type="entry name" value="Glyco_hydro_beta-prop_sf"/>
</dbReference>
<feature type="site" description="Important for catalytic activity, responsible for pKa modulation of the active site Glu and correct orientation of both the proton donor and substrate" evidence="5">
    <location>
        <position position="138"/>
    </location>
</feature>